<reference evidence="1 2" key="1">
    <citation type="submission" date="2020-10" db="EMBL/GenBank/DDBJ databases">
        <title>Identification of Nocardia species via Next-generation sequencing and recognition of intraspecies genetic diversity.</title>
        <authorList>
            <person name="Li P."/>
            <person name="Li P."/>
            <person name="Lu B."/>
        </authorList>
    </citation>
    <scope>NUCLEOTIDE SEQUENCE [LARGE SCALE GENOMIC DNA]</scope>
    <source>
        <strain evidence="1 2">BJ06-0157</strain>
    </source>
</reference>
<comment type="caution">
    <text evidence="1">The sequence shown here is derived from an EMBL/GenBank/DDBJ whole genome shotgun (WGS) entry which is preliminary data.</text>
</comment>
<keyword evidence="2" id="KW-1185">Reference proteome</keyword>
<evidence type="ECO:0000313" key="2">
    <source>
        <dbReference type="Proteomes" id="UP000702209"/>
    </source>
</evidence>
<dbReference type="Proteomes" id="UP000702209">
    <property type="component" value="Unassembled WGS sequence"/>
</dbReference>
<evidence type="ECO:0000313" key="1">
    <source>
        <dbReference type="EMBL" id="MBF6302762.1"/>
    </source>
</evidence>
<accession>A0ABS0D444</accession>
<name>A0ABS0D444_9NOCA</name>
<organism evidence="1 2">
    <name type="scientific">Nocardia amamiensis</name>
    <dbReference type="NCBI Taxonomy" id="404578"/>
    <lineage>
        <taxon>Bacteria</taxon>
        <taxon>Bacillati</taxon>
        <taxon>Actinomycetota</taxon>
        <taxon>Actinomycetes</taxon>
        <taxon>Mycobacteriales</taxon>
        <taxon>Nocardiaceae</taxon>
        <taxon>Nocardia</taxon>
    </lineage>
</organism>
<protein>
    <submittedName>
        <fullName evidence="1">Uncharacterized protein</fullName>
    </submittedName>
</protein>
<gene>
    <name evidence="1" type="ORF">IU459_35295</name>
</gene>
<sequence>MLTALDPKTDAAQRRQFLITEIGIPPEFLIPPAPVPMDPARRPRPPYARTAVVAMLETEGFDREGVEREITPFLGELQLLRGVTDPRRYRFTGDDLEQLRARLSL</sequence>
<proteinExistence type="predicted"/>
<dbReference type="EMBL" id="JADLQX010000056">
    <property type="protein sequence ID" value="MBF6302762.1"/>
    <property type="molecule type" value="Genomic_DNA"/>
</dbReference>